<sequence>MPTFRRHVTFLGHVVSSEGIQTDPSKIRAVSEWPRLNNVREVRSFIGLCSYYRRFIQGFSSVAKLLYRLTESGRDFRWNDDCERSFCELKKRLKLSPSYP</sequence>
<proteinExistence type="predicted"/>
<gene>
    <name evidence="1" type="ORF">BSL78_02194</name>
</gene>
<reference evidence="1 2" key="1">
    <citation type="journal article" date="2017" name="PLoS Biol.">
        <title>The sea cucumber genome provides insights into morphological evolution and visceral regeneration.</title>
        <authorList>
            <person name="Zhang X."/>
            <person name="Sun L."/>
            <person name="Yuan J."/>
            <person name="Sun Y."/>
            <person name="Gao Y."/>
            <person name="Zhang L."/>
            <person name="Li S."/>
            <person name="Dai H."/>
            <person name="Hamel J.F."/>
            <person name="Liu C."/>
            <person name="Yu Y."/>
            <person name="Liu S."/>
            <person name="Lin W."/>
            <person name="Guo K."/>
            <person name="Jin S."/>
            <person name="Xu P."/>
            <person name="Storey K.B."/>
            <person name="Huan P."/>
            <person name="Zhang T."/>
            <person name="Zhou Y."/>
            <person name="Zhang J."/>
            <person name="Lin C."/>
            <person name="Li X."/>
            <person name="Xing L."/>
            <person name="Huo D."/>
            <person name="Sun M."/>
            <person name="Wang L."/>
            <person name="Mercier A."/>
            <person name="Li F."/>
            <person name="Yang H."/>
            <person name="Xiang J."/>
        </authorList>
    </citation>
    <scope>NUCLEOTIDE SEQUENCE [LARGE SCALE GENOMIC DNA]</scope>
    <source>
        <strain evidence="1">Shaxun</strain>
        <tissue evidence="1">Muscle</tissue>
    </source>
</reference>
<dbReference type="InterPro" id="IPR051320">
    <property type="entry name" value="Viral_Replic_Matur_Polypro"/>
</dbReference>
<dbReference type="SUPFAM" id="SSF56672">
    <property type="entry name" value="DNA/RNA polymerases"/>
    <property type="match status" value="1"/>
</dbReference>
<dbReference type="InterPro" id="IPR043128">
    <property type="entry name" value="Rev_trsase/Diguanyl_cyclase"/>
</dbReference>
<dbReference type="PANTHER" id="PTHR33064:SF37">
    <property type="entry name" value="RIBONUCLEASE H"/>
    <property type="match status" value="1"/>
</dbReference>
<comment type="caution">
    <text evidence="1">The sequence shown here is derived from an EMBL/GenBank/DDBJ whole genome shotgun (WGS) entry which is preliminary data.</text>
</comment>
<dbReference type="Proteomes" id="UP000230750">
    <property type="component" value="Unassembled WGS sequence"/>
</dbReference>
<name>A0A2G8LKT5_STIJA</name>
<dbReference type="PANTHER" id="PTHR33064">
    <property type="entry name" value="POL PROTEIN"/>
    <property type="match status" value="1"/>
</dbReference>
<accession>A0A2G8LKT5</accession>
<dbReference type="AlphaFoldDB" id="A0A2G8LKT5"/>
<dbReference type="FunFam" id="3.30.70.270:FF:000020">
    <property type="entry name" value="Transposon Tf2-6 polyprotein-like Protein"/>
    <property type="match status" value="1"/>
</dbReference>
<keyword evidence="2" id="KW-1185">Reference proteome</keyword>
<organism evidence="1 2">
    <name type="scientific">Stichopus japonicus</name>
    <name type="common">Sea cucumber</name>
    <dbReference type="NCBI Taxonomy" id="307972"/>
    <lineage>
        <taxon>Eukaryota</taxon>
        <taxon>Metazoa</taxon>
        <taxon>Echinodermata</taxon>
        <taxon>Eleutherozoa</taxon>
        <taxon>Echinozoa</taxon>
        <taxon>Holothuroidea</taxon>
        <taxon>Aspidochirotacea</taxon>
        <taxon>Aspidochirotida</taxon>
        <taxon>Stichopodidae</taxon>
        <taxon>Apostichopus</taxon>
    </lineage>
</organism>
<evidence type="ECO:0000313" key="2">
    <source>
        <dbReference type="Proteomes" id="UP000230750"/>
    </source>
</evidence>
<dbReference type="EMBL" id="MRZV01000045">
    <property type="protein sequence ID" value="PIK60878.1"/>
    <property type="molecule type" value="Genomic_DNA"/>
</dbReference>
<dbReference type="OrthoDB" id="425619at2759"/>
<protein>
    <submittedName>
        <fullName evidence="1">Retrovirus-related Pol polyprotein from transposon</fullName>
    </submittedName>
</protein>
<dbReference type="Gene3D" id="3.30.70.270">
    <property type="match status" value="1"/>
</dbReference>
<evidence type="ECO:0000313" key="1">
    <source>
        <dbReference type="EMBL" id="PIK60878.1"/>
    </source>
</evidence>
<dbReference type="InterPro" id="IPR043502">
    <property type="entry name" value="DNA/RNA_pol_sf"/>
</dbReference>